<protein>
    <submittedName>
        <fullName evidence="1">Uncharacterized protein</fullName>
    </submittedName>
</protein>
<reference evidence="1" key="1">
    <citation type="journal article" date="2013" name="PLoS ONE">
        <title>Metagenomic insights into the carbohydrate-active enzymes carried by the microorganisms adhering to solid digesta in the rumen of cows.</title>
        <authorList>
            <person name="Wang L."/>
            <person name="Hatem A."/>
            <person name="Catalyurek U.V."/>
            <person name="Morrison M."/>
            <person name="Yu Z."/>
        </authorList>
    </citation>
    <scope>NUCLEOTIDE SEQUENCE</scope>
</reference>
<dbReference type="EMBL" id="KC246836">
    <property type="protein sequence ID" value="AHF25439.1"/>
    <property type="molecule type" value="Genomic_DNA"/>
</dbReference>
<organism evidence="1">
    <name type="scientific">uncultured bacterium Contig39</name>
    <dbReference type="NCBI Taxonomy" id="1393565"/>
    <lineage>
        <taxon>Bacteria</taxon>
        <taxon>environmental samples</taxon>
    </lineage>
</organism>
<sequence length="93" mass="10521">MNLRDIKKDIEYVLSAFVEDCSVVACVNPKVTDGSVSELMEEAIDLYNELRDKVNAKVEGSKKTYYNDLRKEVLTRTDALYEKLSAAVKEAVK</sequence>
<accession>W0FPM9</accession>
<name>W0FPM9_9BACT</name>
<dbReference type="AlphaFoldDB" id="W0FPM9"/>
<proteinExistence type="predicted"/>
<evidence type="ECO:0000313" key="1">
    <source>
        <dbReference type="EMBL" id="AHF25439.1"/>
    </source>
</evidence>